<evidence type="ECO:0000313" key="5">
    <source>
        <dbReference type="RefSeq" id="XP_017781607.1"/>
    </source>
</evidence>
<reference evidence="5" key="1">
    <citation type="submission" date="2025-08" db="UniProtKB">
        <authorList>
            <consortium name="RefSeq"/>
        </authorList>
    </citation>
    <scope>IDENTIFICATION</scope>
    <source>
        <tissue evidence="5">Whole Larva</tissue>
    </source>
</reference>
<feature type="transmembrane region" description="Helical" evidence="2">
    <location>
        <begin position="188"/>
        <end position="206"/>
    </location>
</feature>
<evidence type="ECO:0000256" key="1">
    <source>
        <dbReference type="SAM" id="MobiDB-lite"/>
    </source>
</evidence>
<feature type="region of interest" description="Disordered" evidence="1">
    <location>
        <begin position="164"/>
        <end position="183"/>
    </location>
</feature>
<evidence type="ECO:0000256" key="2">
    <source>
        <dbReference type="SAM" id="Phobius"/>
    </source>
</evidence>
<keyword evidence="3" id="KW-0732">Signal</keyword>
<evidence type="ECO:0000313" key="4">
    <source>
        <dbReference type="Proteomes" id="UP000695000"/>
    </source>
</evidence>
<dbReference type="Proteomes" id="UP000695000">
    <property type="component" value="Unplaced"/>
</dbReference>
<feature type="chain" id="PRO_5047197069" evidence="3">
    <location>
        <begin position="23"/>
        <end position="280"/>
    </location>
</feature>
<keyword evidence="4" id="KW-1185">Reference proteome</keyword>
<dbReference type="PANTHER" id="PTHR21879">
    <property type="entry name" value="FI03362P-RELATED-RELATED"/>
    <property type="match status" value="1"/>
</dbReference>
<dbReference type="PANTHER" id="PTHR21879:SF1">
    <property type="entry name" value="FI01546P"/>
    <property type="match status" value="1"/>
</dbReference>
<feature type="signal peptide" evidence="3">
    <location>
        <begin position="1"/>
        <end position="22"/>
    </location>
</feature>
<gene>
    <name evidence="5" type="primary">LOC108566307</name>
</gene>
<keyword evidence="2" id="KW-1133">Transmembrane helix</keyword>
<dbReference type="GeneID" id="108566307"/>
<dbReference type="RefSeq" id="XP_017781607.1">
    <property type="nucleotide sequence ID" value="XM_017926118.1"/>
</dbReference>
<dbReference type="Pfam" id="PF07898">
    <property type="entry name" value="DUF1676"/>
    <property type="match status" value="1"/>
</dbReference>
<sequence length="280" mass="30947">MKRLQEVAIVWLVLALWTSACGSSDDDEEDDPAGFGFDVDIMERVVDLVRTCRSDTIGVCVKEKALKYVDQLPSDLDLGGGVRVLPTDGVKRSSRYFSKDSLPKDPVAREEVLDAVLSDRILTYLSSHTFQLSIPETAIRDLRRSLGDDDVVFVDEGESRIRVKRSSDDPNGRTPVASRKKKKKKKGIPLTLLLQLKAAAIGALILKGVGFLALKALILAKIALTIASVMALKKILEDKSHGSSTYEVISPHSYEEHGHYERSIIDDRDSLPYKGHRSDS</sequence>
<organism evidence="4 5">
    <name type="scientific">Nicrophorus vespilloides</name>
    <name type="common">Boreal carrion beetle</name>
    <dbReference type="NCBI Taxonomy" id="110193"/>
    <lineage>
        <taxon>Eukaryota</taxon>
        <taxon>Metazoa</taxon>
        <taxon>Ecdysozoa</taxon>
        <taxon>Arthropoda</taxon>
        <taxon>Hexapoda</taxon>
        <taxon>Insecta</taxon>
        <taxon>Pterygota</taxon>
        <taxon>Neoptera</taxon>
        <taxon>Endopterygota</taxon>
        <taxon>Coleoptera</taxon>
        <taxon>Polyphaga</taxon>
        <taxon>Staphyliniformia</taxon>
        <taxon>Silphidae</taxon>
        <taxon>Nicrophorinae</taxon>
        <taxon>Nicrophorus</taxon>
    </lineage>
</organism>
<name>A0ABM1N457_NICVS</name>
<protein>
    <submittedName>
        <fullName evidence="5">Uncharacterized protein LOC108566307</fullName>
    </submittedName>
</protein>
<dbReference type="PROSITE" id="PS51257">
    <property type="entry name" value="PROKAR_LIPOPROTEIN"/>
    <property type="match status" value="1"/>
</dbReference>
<dbReference type="InterPro" id="IPR012464">
    <property type="entry name" value="DUF1676"/>
</dbReference>
<accession>A0ABM1N457</accession>
<feature type="transmembrane region" description="Helical" evidence="2">
    <location>
        <begin position="212"/>
        <end position="232"/>
    </location>
</feature>
<proteinExistence type="predicted"/>
<keyword evidence="2" id="KW-0812">Transmembrane</keyword>
<evidence type="ECO:0000256" key="3">
    <source>
        <dbReference type="SAM" id="SignalP"/>
    </source>
</evidence>
<keyword evidence="2" id="KW-0472">Membrane</keyword>